<dbReference type="RefSeq" id="WP_196270186.1">
    <property type="nucleotide sequence ID" value="NZ_JADQDO010000001.1"/>
</dbReference>
<dbReference type="GO" id="GO:0042602">
    <property type="term" value="F:riboflavin reductase (NADPH) activity"/>
    <property type="evidence" value="ECO:0007669"/>
    <property type="project" value="TreeGrafter"/>
</dbReference>
<comment type="caution">
    <text evidence="4">The sequence shown here is derived from an EMBL/GenBank/DDBJ whole genome shotgun (WGS) entry which is preliminary data.</text>
</comment>
<dbReference type="AlphaFoldDB" id="A0A931FLK7"/>
<protein>
    <submittedName>
        <fullName evidence="4">Flavin reductase</fullName>
    </submittedName>
</protein>
<name>A0A931FLK7_9HYPH</name>
<gene>
    <name evidence="4" type="ORF">I2H38_02380</name>
</gene>
<dbReference type="PANTHER" id="PTHR30466">
    <property type="entry name" value="FLAVIN REDUCTASE"/>
    <property type="match status" value="1"/>
</dbReference>
<dbReference type="EMBL" id="JADQDO010000001">
    <property type="protein sequence ID" value="MBF9232219.1"/>
    <property type="molecule type" value="Genomic_DNA"/>
</dbReference>
<dbReference type="Proteomes" id="UP000599312">
    <property type="component" value="Unassembled WGS sequence"/>
</dbReference>
<dbReference type="PANTHER" id="PTHR30466:SF1">
    <property type="entry name" value="FMN REDUCTASE (NADH) RUTF"/>
    <property type="match status" value="1"/>
</dbReference>
<evidence type="ECO:0000313" key="5">
    <source>
        <dbReference type="Proteomes" id="UP000599312"/>
    </source>
</evidence>
<dbReference type="SMART" id="SM00903">
    <property type="entry name" value="Flavin_Reduct"/>
    <property type="match status" value="1"/>
</dbReference>
<keyword evidence="1" id="KW-0560">Oxidoreductase</keyword>
<feature type="domain" description="Flavin reductase like" evidence="3">
    <location>
        <begin position="50"/>
        <end position="196"/>
    </location>
</feature>
<dbReference type="InterPro" id="IPR050268">
    <property type="entry name" value="NADH-dep_flavin_reductase"/>
</dbReference>
<organism evidence="4 5">
    <name type="scientific">Microvirga alba</name>
    <dbReference type="NCBI Taxonomy" id="2791025"/>
    <lineage>
        <taxon>Bacteria</taxon>
        <taxon>Pseudomonadati</taxon>
        <taxon>Pseudomonadota</taxon>
        <taxon>Alphaproteobacteria</taxon>
        <taxon>Hyphomicrobiales</taxon>
        <taxon>Methylobacteriaceae</taxon>
        <taxon>Microvirga</taxon>
    </lineage>
</organism>
<dbReference type="InterPro" id="IPR002563">
    <property type="entry name" value="Flavin_Rdtase-like_dom"/>
</dbReference>
<reference evidence="4" key="1">
    <citation type="submission" date="2020-11" db="EMBL/GenBank/DDBJ databases">
        <authorList>
            <person name="Kim M.K."/>
        </authorList>
    </citation>
    <scope>NUCLEOTIDE SEQUENCE</scope>
    <source>
        <strain evidence="4">BT350</strain>
    </source>
</reference>
<feature type="region of interest" description="Disordered" evidence="2">
    <location>
        <begin position="1"/>
        <end position="20"/>
    </location>
</feature>
<evidence type="ECO:0000259" key="3">
    <source>
        <dbReference type="SMART" id="SM00903"/>
    </source>
</evidence>
<dbReference type="Gene3D" id="2.30.110.10">
    <property type="entry name" value="Electron Transport, Fmn-binding Protein, Chain A"/>
    <property type="match status" value="1"/>
</dbReference>
<sequence>MTAQHRLVPHEGQDGTFARESANSNAGFQSISLQSDQVETHGPDAFRIGMRRLASGVTIVTAAAEDGLSGLVATSVASVSVHPPAILVCVNRFGTSHEAIKQSGHFCINVLGQADREVAYLFSRPNNHATRFQSSRWSSLRTGAPALVDCLASFDCRISETADAGTHTVFFGQVLETRLWADSIKPLLYWDGAYRE</sequence>
<dbReference type="Pfam" id="PF01613">
    <property type="entry name" value="Flavin_Reduct"/>
    <property type="match status" value="1"/>
</dbReference>
<accession>A0A931FLK7</accession>
<dbReference type="GO" id="GO:0010181">
    <property type="term" value="F:FMN binding"/>
    <property type="evidence" value="ECO:0007669"/>
    <property type="project" value="InterPro"/>
</dbReference>
<evidence type="ECO:0000256" key="2">
    <source>
        <dbReference type="SAM" id="MobiDB-lite"/>
    </source>
</evidence>
<evidence type="ECO:0000256" key="1">
    <source>
        <dbReference type="ARBA" id="ARBA00023002"/>
    </source>
</evidence>
<keyword evidence="5" id="KW-1185">Reference proteome</keyword>
<dbReference type="InterPro" id="IPR012349">
    <property type="entry name" value="Split_barrel_FMN-bd"/>
</dbReference>
<dbReference type="SUPFAM" id="SSF50475">
    <property type="entry name" value="FMN-binding split barrel"/>
    <property type="match status" value="1"/>
</dbReference>
<evidence type="ECO:0000313" key="4">
    <source>
        <dbReference type="EMBL" id="MBF9232219.1"/>
    </source>
</evidence>
<proteinExistence type="predicted"/>